<reference evidence="2 3" key="1">
    <citation type="submission" date="2017-09" db="EMBL/GenBank/DDBJ databases">
        <authorList>
            <person name="Ehlers B."/>
            <person name="Leendertz F.H."/>
        </authorList>
    </citation>
    <scope>NUCLEOTIDE SEQUENCE [LARGE SCALE GENOMIC DNA]</scope>
    <source>
        <strain evidence="2 3">USBA 140</strain>
    </source>
</reference>
<sequence length="423" mass="44855">MRRLLLSVLILLSAAPVHAADAPLPAPGEPLEPRQAARSGYAPQGLRLGAVTLFPEVDLRRGYREEIFAMGDGATRRGWVSTAAARLRAEATEGPWGAALRGDVERATGPQTFVGDGIQGGGALDLRLGLGRIAVADAEAGWQHRLEPRIAPTVAGQAAEPVPVSSAHAAAGLRTAHAVFTGAVRAEVQRLSFGDVPRLGAFNGAPLPTETNGDRDRTKAMLSGEVAWRPGGVSAVYVRGSVADIDYAQDADDAGFRRDAATHELLAGVALGRPEDWRLFVEVGRIGRSSSDPRMPAVSALAVNAGATVAVTPLVTAQVAGETLVAETTRAGVPAVLVRRGTLEIEHEVLRSVILLTTGEVAWHHYVDDDRDDIAFSYGGGVRWRVGPLARVELMLRQDSLNTEVEAERWQAVEGTLRLAARF</sequence>
<keyword evidence="1" id="KW-0732">Signal</keyword>
<proteinExistence type="predicted"/>
<gene>
    <name evidence="2" type="ORF">SAMN05421508_106329</name>
</gene>
<keyword evidence="3" id="KW-1185">Reference proteome</keyword>
<evidence type="ECO:0000256" key="1">
    <source>
        <dbReference type="SAM" id="SignalP"/>
    </source>
</evidence>
<dbReference type="Pfam" id="PF10082">
    <property type="entry name" value="BBP2_2"/>
    <property type="match status" value="1"/>
</dbReference>
<feature type="chain" id="PRO_5012402889" evidence="1">
    <location>
        <begin position="20"/>
        <end position="423"/>
    </location>
</feature>
<name>A0A286GNT4_9PROT</name>
<evidence type="ECO:0000313" key="2">
    <source>
        <dbReference type="EMBL" id="SOD97205.1"/>
    </source>
</evidence>
<dbReference type="RefSeq" id="WP_097280075.1">
    <property type="nucleotide sequence ID" value="NZ_OCNJ01000006.1"/>
</dbReference>
<dbReference type="InterPro" id="IPR018759">
    <property type="entry name" value="BBP2_2"/>
</dbReference>
<feature type="signal peptide" evidence="1">
    <location>
        <begin position="1"/>
        <end position="19"/>
    </location>
</feature>
<evidence type="ECO:0000313" key="3">
    <source>
        <dbReference type="Proteomes" id="UP000219621"/>
    </source>
</evidence>
<accession>A0A286GNT4</accession>
<dbReference type="AlphaFoldDB" id="A0A286GNT4"/>
<dbReference type="Proteomes" id="UP000219621">
    <property type="component" value="Unassembled WGS sequence"/>
</dbReference>
<dbReference type="OrthoDB" id="7398962at2"/>
<protein>
    <submittedName>
        <fullName evidence="2">Uncharacterized protein</fullName>
    </submittedName>
</protein>
<organism evidence="2 3">
    <name type="scientific">Caenispirillum bisanense</name>
    <dbReference type="NCBI Taxonomy" id="414052"/>
    <lineage>
        <taxon>Bacteria</taxon>
        <taxon>Pseudomonadati</taxon>
        <taxon>Pseudomonadota</taxon>
        <taxon>Alphaproteobacteria</taxon>
        <taxon>Rhodospirillales</taxon>
        <taxon>Novispirillaceae</taxon>
        <taxon>Caenispirillum</taxon>
    </lineage>
</organism>
<dbReference type="EMBL" id="OCNJ01000006">
    <property type="protein sequence ID" value="SOD97205.1"/>
    <property type="molecule type" value="Genomic_DNA"/>
</dbReference>